<organism evidence="1 2">
    <name type="scientific">Sphingomicrobium sediminis</name>
    <dbReference type="NCBI Taxonomy" id="2950949"/>
    <lineage>
        <taxon>Bacteria</taxon>
        <taxon>Pseudomonadati</taxon>
        <taxon>Pseudomonadota</taxon>
        <taxon>Alphaproteobacteria</taxon>
        <taxon>Sphingomonadales</taxon>
        <taxon>Sphingomonadaceae</taxon>
        <taxon>Sphingomicrobium</taxon>
    </lineage>
</organism>
<comment type="caution">
    <text evidence="1">The sequence shown here is derived from an EMBL/GenBank/DDBJ whole genome shotgun (WGS) entry which is preliminary data.</text>
</comment>
<dbReference type="EMBL" id="JAMSHT010000001">
    <property type="protein sequence ID" value="MCM8557622.1"/>
    <property type="molecule type" value="Genomic_DNA"/>
</dbReference>
<proteinExistence type="predicted"/>
<dbReference type="InterPro" id="IPR021457">
    <property type="entry name" value="DUF3108"/>
</dbReference>
<keyword evidence="2" id="KW-1185">Reference proteome</keyword>
<dbReference type="Proteomes" id="UP001155128">
    <property type="component" value="Unassembled WGS sequence"/>
</dbReference>
<dbReference type="RefSeq" id="WP_252113835.1">
    <property type="nucleotide sequence ID" value="NZ_JAMSHT010000001.1"/>
</dbReference>
<evidence type="ECO:0000313" key="2">
    <source>
        <dbReference type="Proteomes" id="UP001155128"/>
    </source>
</evidence>
<sequence>MEKFTMVLGLVALALIQSTPIDGARLHEGEQCFAIHAGGNRIGTARHVIERSDVDGDPYWTITATQRIDANNFEMQDVAILDGATLQPLRLDNSRNGEAYATLVYGDGMVSRTMAASPATSEEIEIDPAALDANIWGPLLSAIDLEPGMKLDLPAFHYERGETRFLIEVQGEEVVETPTGAREAWLVSIGHPDTGGVTYWIAKDDGTELGIPGERFGQTLLESCPVVE</sequence>
<name>A0A9X2J4V7_9SPHN</name>
<dbReference type="AlphaFoldDB" id="A0A9X2J4V7"/>
<gene>
    <name evidence="1" type="ORF">NDO55_07285</name>
</gene>
<evidence type="ECO:0000313" key="1">
    <source>
        <dbReference type="EMBL" id="MCM8557622.1"/>
    </source>
</evidence>
<protein>
    <submittedName>
        <fullName evidence="1">DUF3108 domain-containing protein</fullName>
    </submittedName>
</protein>
<dbReference type="Pfam" id="PF11306">
    <property type="entry name" value="DUF3108"/>
    <property type="match status" value="1"/>
</dbReference>
<accession>A0A9X2J4V7</accession>
<reference evidence="1" key="1">
    <citation type="submission" date="2022-06" db="EMBL/GenBank/DDBJ databases">
        <title>Sphingomicrobium sedimins sp. nov., a marine bacterium isolated from tidal flat.</title>
        <authorList>
            <person name="Kim C.-H."/>
            <person name="Yoo Y."/>
            <person name="Kim J.-J."/>
        </authorList>
    </citation>
    <scope>NUCLEOTIDE SEQUENCE</scope>
    <source>
        <strain evidence="1">GRR-S6-50</strain>
    </source>
</reference>